<feature type="transmembrane region" description="Helical" evidence="6">
    <location>
        <begin position="43"/>
        <end position="76"/>
    </location>
</feature>
<keyword evidence="5 6" id="KW-0472">Membrane</keyword>
<feature type="transmembrane region" description="Helical" evidence="6">
    <location>
        <begin position="225"/>
        <end position="248"/>
    </location>
</feature>
<dbReference type="InterPro" id="IPR005226">
    <property type="entry name" value="UPF0014_fam"/>
</dbReference>
<evidence type="ECO:0000256" key="2">
    <source>
        <dbReference type="ARBA" id="ARBA00005268"/>
    </source>
</evidence>
<proteinExistence type="inferred from homology"/>
<dbReference type="GO" id="GO:0005886">
    <property type="term" value="C:plasma membrane"/>
    <property type="evidence" value="ECO:0007669"/>
    <property type="project" value="TreeGrafter"/>
</dbReference>
<feature type="transmembrane region" description="Helical" evidence="6">
    <location>
        <begin position="191"/>
        <end position="213"/>
    </location>
</feature>
<dbReference type="Proteomes" id="UP000248856">
    <property type="component" value="Unassembled WGS sequence"/>
</dbReference>
<comment type="caution">
    <text evidence="7">The sequence shown here is derived from an EMBL/GenBank/DDBJ whole genome shotgun (WGS) entry which is preliminary data.</text>
</comment>
<evidence type="ECO:0000313" key="7">
    <source>
        <dbReference type="EMBL" id="RAR84950.1"/>
    </source>
</evidence>
<organism evidence="7 8">
    <name type="scientific">Paracidovorax anthurii</name>
    <dbReference type="NCBI Taxonomy" id="78229"/>
    <lineage>
        <taxon>Bacteria</taxon>
        <taxon>Pseudomonadati</taxon>
        <taxon>Pseudomonadota</taxon>
        <taxon>Betaproteobacteria</taxon>
        <taxon>Burkholderiales</taxon>
        <taxon>Comamonadaceae</taxon>
        <taxon>Paracidovorax</taxon>
    </lineage>
</organism>
<evidence type="ECO:0000256" key="3">
    <source>
        <dbReference type="ARBA" id="ARBA00022692"/>
    </source>
</evidence>
<evidence type="ECO:0000256" key="4">
    <source>
        <dbReference type="ARBA" id="ARBA00022989"/>
    </source>
</evidence>
<dbReference type="Pfam" id="PF03649">
    <property type="entry name" value="UPF0014"/>
    <property type="match status" value="1"/>
</dbReference>
<protein>
    <submittedName>
        <fullName evidence="7">Putative ABC transport system permease protein</fullName>
    </submittedName>
</protein>
<sequence>MNAVSLQAADLAVAATLLLASAAASFALRLQLHRPLLWSAARMVVQLLLVGLLLRVVLRSGSALGTALIVLAMMAAAAREIAVRPSVRLGGLANYRIGAMVVGASGAATACLALLTAIRPTPWYEPRYAIPLMGIVLGSVLNSASLALDAFYGGLAANRAAVEARLALGDTLRQALMPLALASLRRGLIPLVNQMSAAGVITLPGIMTGQLLAGMDPLESVKYQILLLFLLTGGGCLASAAAVCLAGLHVGDGRERLRLDRLAPAPPA</sequence>
<evidence type="ECO:0000256" key="1">
    <source>
        <dbReference type="ARBA" id="ARBA00004141"/>
    </source>
</evidence>
<name>A0A328ZF33_9BURK</name>
<keyword evidence="8" id="KW-1185">Reference proteome</keyword>
<dbReference type="PANTHER" id="PTHR30028">
    <property type="entry name" value="UPF0014 INNER MEMBRANE PROTEIN YBBM-RELATED"/>
    <property type="match status" value="1"/>
</dbReference>
<accession>A0A328ZF33</accession>
<dbReference type="PANTHER" id="PTHR30028:SF0">
    <property type="entry name" value="PROTEIN ALUMINUM SENSITIVE 3"/>
    <property type="match status" value="1"/>
</dbReference>
<dbReference type="AlphaFoldDB" id="A0A328ZF33"/>
<keyword evidence="3 6" id="KW-0812">Transmembrane</keyword>
<feature type="transmembrane region" description="Helical" evidence="6">
    <location>
        <begin position="130"/>
        <end position="152"/>
    </location>
</feature>
<comment type="similarity">
    <text evidence="2">Belongs to the UPF0014 family.</text>
</comment>
<feature type="transmembrane region" description="Helical" evidence="6">
    <location>
        <begin position="97"/>
        <end position="118"/>
    </location>
</feature>
<dbReference type="EMBL" id="QLTA01000008">
    <property type="protein sequence ID" value="RAR84950.1"/>
    <property type="molecule type" value="Genomic_DNA"/>
</dbReference>
<reference evidence="7 8" key="1">
    <citation type="submission" date="2018-06" db="EMBL/GenBank/DDBJ databases">
        <title>Genomic Encyclopedia of Archaeal and Bacterial Type Strains, Phase II (KMG-II): from individual species to whole genera.</title>
        <authorList>
            <person name="Goeker M."/>
        </authorList>
    </citation>
    <scope>NUCLEOTIDE SEQUENCE [LARGE SCALE GENOMIC DNA]</scope>
    <source>
        <strain evidence="7 8">CFPB 3232</strain>
    </source>
</reference>
<evidence type="ECO:0000256" key="5">
    <source>
        <dbReference type="ARBA" id="ARBA00023136"/>
    </source>
</evidence>
<gene>
    <name evidence="7" type="ORF">AX018_100840</name>
</gene>
<evidence type="ECO:0000313" key="8">
    <source>
        <dbReference type="Proteomes" id="UP000248856"/>
    </source>
</evidence>
<keyword evidence="4 6" id="KW-1133">Transmembrane helix</keyword>
<evidence type="ECO:0000256" key="6">
    <source>
        <dbReference type="SAM" id="Phobius"/>
    </source>
</evidence>
<dbReference type="RefSeq" id="WP_111876380.1">
    <property type="nucleotide sequence ID" value="NZ_CBCSGC010000036.1"/>
</dbReference>
<comment type="subcellular location">
    <subcellularLocation>
        <location evidence="1">Membrane</location>
        <topology evidence="1">Multi-pass membrane protein</topology>
    </subcellularLocation>
</comment>
<dbReference type="OrthoDB" id="9791807at2"/>